<gene>
    <name evidence="1" type="ORF">S01H4_40719</name>
</gene>
<reference evidence="1" key="1">
    <citation type="journal article" date="2014" name="Front. Microbiol.">
        <title>High frequency of phylogenetically diverse reductive dehalogenase-homologous genes in deep subseafloor sedimentary metagenomes.</title>
        <authorList>
            <person name="Kawai M."/>
            <person name="Futagami T."/>
            <person name="Toyoda A."/>
            <person name="Takaki Y."/>
            <person name="Nishi S."/>
            <person name="Hori S."/>
            <person name="Arai W."/>
            <person name="Tsubouchi T."/>
            <person name="Morono Y."/>
            <person name="Uchiyama I."/>
            <person name="Ito T."/>
            <person name="Fujiyama A."/>
            <person name="Inagaki F."/>
            <person name="Takami H."/>
        </authorList>
    </citation>
    <scope>NUCLEOTIDE SEQUENCE</scope>
    <source>
        <strain evidence="1">Expedition CK06-06</strain>
    </source>
</reference>
<dbReference type="AlphaFoldDB" id="X1DAW2"/>
<comment type="caution">
    <text evidence="1">The sequence shown here is derived from an EMBL/GenBank/DDBJ whole genome shotgun (WGS) entry which is preliminary data.</text>
</comment>
<evidence type="ECO:0000313" key="1">
    <source>
        <dbReference type="EMBL" id="GAG93546.1"/>
    </source>
</evidence>
<accession>X1DAW2</accession>
<proteinExistence type="predicted"/>
<sequence length="29" mass="3374">DRMVALEYVDCLSYQTVRRTLKKTNLSLG</sequence>
<organism evidence="1">
    <name type="scientific">marine sediment metagenome</name>
    <dbReference type="NCBI Taxonomy" id="412755"/>
    <lineage>
        <taxon>unclassified sequences</taxon>
        <taxon>metagenomes</taxon>
        <taxon>ecological metagenomes</taxon>
    </lineage>
</organism>
<name>X1DAW2_9ZZZZ</name>
<dbReference type="EMBL" id="BART01022208">
    <property type="protein sequence ID" value="GAG93546.1"/>
    <property type="molecule type" value="Genomic_DNA"/>
</dbReference>
<protein>
    <submittedName>
        <fullName evidence="1">Uncharacterized protein</fullName>
    </submittedName>
</protein>
<feature type="non-terminal residue" evidence="1">
    <location>
        <position position="1"/>
    </location>
</feature>